<evidence type="ECO:0000313" key="1">
    <source>
        <dbReference type="EMBL" id="SDY64591.1"/>
    </source>
</evidence>
<evidence type="ECO:0000313" key="2">
    <source>
        <dbReference type="Proteomes" id="UP000199663"/>
    </source>
</evidence>
<dbReference type="Pfam" id="PF17170">
    <property type="entry name" value="DUF5128"/>
    <property type="match status" value="1"/>
</dbReference>
<reference evidence="1 2" key="1">
    <citation type="submission" date="2016-10" db="EMBL/GenBank/DDBJ databases">
        <authorList>
            <person name="Varghese N."/>
            <person name="Submissions S."/>
        </authorList>
    </citation>
    <scope>NUCLEOTIDE SEQUENCE [LARGE SCALE GENOMIC DNA]</scope>
    <source>
        <strain evidence="1 2">DSM 17997</strain>
    </source>
</reference>
<accession>A0A1H3LJK7</accession>
<dbReference type="Proteomes" id="UP000199663">
    <property type="component" value="Unassembled WGS sequence"/>
</dbReference>
<comment type="caution">
    <text evidence="1">The sequence shown here is derived from an EMBL/GenBank/DDBJ whole genome shotgun (WGS) entry which is preliminary data.</text>
</comment>
<gene>
    <name evidence="1" type="ORF">SAMN05444412_10291</name>
</gene>
<proteinExistence type="predicted"/>
<keyword evidence="2" id="KW-1185">Reference proteome</keyword>
<dbReference type="RefSeq" id="WP_019596471.1">
    <property type="nucleotide sequence ID" value="NZ_FNQC01000002.1"/>
</dbReference>
<sequence>MKYILLLLYLPFLVACQTPKLENETASFVVKVFDAEENGFNLYDFVTEIEYIPLMYGGEESLTQIISKLEVTPNFIYVLNSDNRSQKNILVFDPKGNFIKNIPKIEAENYFSGAISDFIVDENQKLIILDKKSNLITLNQDFSYSSHHKLPFQAAQIHRSEANEILCYSNGMAYDQQSDSLFYNTFILDKDFRIINTFDPFEIIVGKARHHHAMFGNIQHSENGFLYSEFLNDTIYEITGSAKKVRYLVDFDKNRFDKSAFPEAIIAPFSPILMDQFKWGLNTPLETDSYFMAVYYDKNIPMGLLFDKMKSKTYLFNPLKVLESENMIPWPQLSRKNNLYGIFKESSFEAMDKNIILSHGADSNVKKIYQHVQKNLNPVIVKYQLK</sequence>
<name>A0A1H3LJK7_9BACT</name>
<protein>
    <submittedName>
        <fullName evidence="1">6-bladed beta-propeller protein</fullName>
    </submittedName>
</protein>
<dbReference type="PROSITE" id="PS51257">
    <property type="entry name" value="PROKAR_LIPOPROTEIN"/>
    <property type="match status" value="1"/>
</dbReference>
<dbReference type="EMBL" id="FNQC01000002">
    <property type="protein sequence ID" value="SDY64591.1"/>
    <property type="molecule type" value="Genomic_DNA"/>
</dbReference>
<organism evidence="1 2">
    <name type="scientific">Rhodonellum ikkaensis</name>
    <dbReference type="NCBI Taxonomy" id="336829"/>
    <lineage>
        <taxon>Bacteria</taxon>
        <taxon>Pseudomonadati</taxon>
        <taxon>Bacteroidota</taxon>
        <taxon>Cytophagia</taxon>
        <taxon>Cytophagales</taxon>
        <taxon>Cytophagaceae</taxon>
        <taxon>Rhodonellum</taxon>
    </lineage>
</organism>